<feature type="domain" description="Mur ligase central" evidence="6">
    <location>
        <begin position="114"/>
        <end position="334"/>
    </location>
</feature>
<dbReference type="PANTHER" id="PTHR23135:SF4">
    <property type="entry name" value="UDP-N-ACETYLMURAMOYL-L-ALANYL-D-GLUTAMATE--2,6-DIAMINOPIMELATE LIGASE MURE HOMOLOG, CHLOROPLASTIC"/>
    <property type="match status" value="1"/>
</dbReference>
<organism evidence="7 8">
    <name type="scientific">Secundilactobacillus malefermentans</name>
    <dbReference type="NCBI Taxonomy" id="176292"/>
    <lineage>
        <taxon>Bacteria</taxon>
        <taxon>Bacillati</taxon>
        <taxon>Bacillota</taxon>
        <taxon>Bacilli</taxon>
        <taxon>Lactobacillales</taxon>
        <taxon>Lactobacillaceae</taxon>
        <taxon>Secundilactobacillus</taxon>
    </lineage>
</organism>
<comment type="cofactor">
    <cofactor evidence="3">
        <name>Mg(2+)</name>
        <dbReference type="ChEBI" id="CHEBI:18420"/>
    </cofactor>
</comment>
<comment type="caution">
    <text evidence="3">Lacks conserved residue(s) required for the propagation of feature annotation.</text>
</comment>
<dbReference type="NCBIfam" id="TIGR01085">
    <property type="entry name" value="murE"/>
    <property type="match status" value="1"/>
</dbReference>
<evidence type="ECO:0000256" key="1">
    <source>
        <dbReference type="ARBA" id="ARBA00004752"/>
    </source>
</evidence>
<keyword evidence="3 4" id="KW-0573">Peptidoglycan synthesis</keyword>
<dbReference type="InterPro" id="IPR036615">
    <property type="entry name" value="Mur_ligase_C_dom_sf"/>
</dbReference>
<dbReference type="Gene3D" id="3.40.1190.10">
    <property type="entry name" value="Mur-like, catalytic domain"/>
    <property type="match status" value="1"/>
</dbReference>
<dbReference type="Gene3D" id="3.90.190.20">
    <property type="entry name" value="Mur ligase, C-terminal domain"/>
    <property type="match status" value="1"/>
</dbReference>
<feature type="binding site" evidence="3">
    <location>
        <position position="38"/>
    </location>
    <ligand>
        <name>UDP-N-acetyl-alpha-D-muramoyl-L-alanyl-D-glutamate</name>
        <dbReference type="ChEBI" id="CHEBI:83900"/>
    </ligand>
</feature>
<dbReference type="RefSeq" id="WP_010619996.1">
    <property type="nucleotide sequence ID" value="NZ_CP042371.1"/>
</dbReference>
<dbReference type="EC" id="6.3.2.7" evidence="3"/>
<feature type="binding site" evidence="3">
    <location>
        <position position="188"/>
    </location>
    <ligand>
        <name>UDP-N-acetyl-alpha-D-muramoyl-L-alanyl-D-glutamate</name>
        <dbReference type="ChEBI" id="CHEBI:83900"/>
    </ligand>
</feature>
<evidence type="ECO:0000313" key="7">
    <source>
        <dbReference type="EMBL" id="TDG75892.1"/>
    </source>
</evidence>
<dbReference type="Proteomes" id="UP000294854">
    <property type="component" value="Unassembled WGS sequence"/>
</dbReference>
<keyword evidence="3" id="KW-0547">Nucleotide-binding</keyword>
<comment type="function">
    <text evidence="3">Catalyzes the addition of L-lysine to the nucleotide precursor UDP-N-acetylmuramoyl-L-alanyl-D-glutamate (UMAG) in the biosynthesis of bacterial cell-wall peptidoglycan.</text>
</comment>
<keyword evidence="3" id="KW-0436">Ligase</keyword>
<keyword evidence="3 4" id="KW-0961">Cell wall biogenesis/degradation</keyword>
<dbReference type="PANTHER" id="PTHR23135">
    <property type="entry name" value="MUR LIGASE FAMILY MEMBER"/>
    <property type="match status" value="1"/>
</dbReference>
<dbReference type="NCBIfam" id="NF001130">
    <property type="entry name" value="PRK00139.2-4"/>
    <property type="match status" value="1"/>
</dbReference>
<keyword evidence="3 4" id="KW-0133">Cell shape</keyword>
<name>A0A4V3A3S0_9LACO</name>
<evidence type="ECO:0000256" key="2">
    <source>
        <dbReference type="ARBA" id="ARBA00005898"/>
    </source>
</evidence>
<comment type="caution">
    <text evidence="7">The sequence shown here is derived from an EMBL/GenBank/DDBJ whole genome shotgun (WGS) entry which is preliminary data.</text>
</comment>
<feature type="domain" description="Mur ligase C-terminal" evidence="5">
    <location>
        <begin position="356"/>
        <end position="484"/>
    </location>
</feature>
<dbReference type="InterPro" id="IPR005761">
    <property type="entry name" value="UDP-N-AcMur-Glu-dNH2Pim_ligase"/>
</dbReference>
<comment type="similarity">
    <text evidence="2 3">Belongs to the MurCDEF family. MurE subfamily.</text>
</comment>
<dbReference type="GO" id="GO:0051301">
    <property type="term" value="P:cell division"/>
    <property type="evidence" value="ECO:0007669"/>
    <property type="project" value="UniProtKB-KW"/>
</dbReference>
<reference evidence="7 8" key="1">
    <citation type="journal article" date="2019" name="Appl. Microbiol. Biotechnol.">
        <title>Uncovering carbohydrate metabolism through a genotype-phenotype association study of 56 lactic acid bacteria genomes.</title>
        <authorList>
            <person name="Buron-Moles G."/>
            <person name="Chailyan A."/>
            <person name="Dolejs I."/>
            <person name="Forster J."/>
            <person name="Miks M.H."/>
        </authorList>
    </citation>
    <scope>NUCLEOTIDE SEQUENCE [LARGE SCALE GENOMIC DNA]</scope>
    <source>
        <strain evidence="7 8">ATCC 49373</strain>
    </source>
</reference>
<keyword evidence="8" id="KW-1185">Reference proteome</keyword>
<dbReference type="InterPro" id="IPR004101">
    <property type="entry name" value="Mur_ligase_C"/>
</dbReference>
<dbReference type="SUPFAM" id="SSF53244">
    <property type="entry name" value="MurD-like peptide ligases, peptide-binding domain"/>
    <property type="match status" value="1"/>
</dbReference>
<comment type="catalytic activity">
    <reaction evidence="3">
        <text>UDP-N-acetyl-alpha-D-muramoyl-L-alanyl-D-glutamate + L-lysine + ATP = UDP-N-acetyl-alpha-D-muramoyl-L-alanyl-gamma-D-glutamyl-L-lysine + ADP + phosphate + H(+)</text>
        <dbReference type="Rhea" id="RHEA:17969"/>
        <dbReference type="ChEBI" id="CHEBI:15378"/>
        <dbReference type="ChEBI" id="CHEBI:30616"/>
        <dbReference type="ChEBI" id="CHEBI:32551"/>
        <dbReference type="ChEBI" id="CHEBI:43474"/>
        <dbReference type="ChEBI" id="CHEBI:83900"/>
        <dbReference type="ChEBI" id="CHEBI:83903"/>
        <dbReference type="ChEBI" id="CHEBI:456216"/>
        <dbReference type="EC" id="6.3.2.7"/>
    </reaction>
</comment>
<dbReference type="GO" id="GO:0008360">
    <property type="term" value="P:regulation of cell shape"/>
    <property type="evidence" value="ECO:0007669"/>
    <property type="project" value="UniProtKB-KW"/>
</dbReference>
<dbReference type="InterPro" id="IPR035911">
    <property type="entry name" value="MurE/MurF_N"/>
</dbReference>
<dbReference type="Pfam" id="PF02875">
    <property type="entry name" value="Mur_ligase_C"/>
    <property type="match status" value="1"/>
</dbReference>
<keyword evidence="3" id="KW-0963">Cytoplasm</keyword>
<dbReference type="GO" id="GO:0005737">
    <property type="term" value="C:cytoplasm"/>
    <property type="evidence" value="ECO:0007669"/>
    <property type="project" value="UniProtKB-SubCell"/>
</dbReference>
<feature type="binding site" evidence="3">
    <location>
        <begin position="115"/>
        <end position="121"/>
    </location>
    <ligand>
        <name>ATP</name>
        <dbReference type="ChEBI" id="CHEBI:30616"/>
    </ligand>
</feature>
<dbReference type="Gene3D" id="3.40.1390.10">
    <property type="entry name" value="MurE/MurF, N-terminal domain"/>
    <property type="match status" value="1"/>
</dbReference>
<dbReference type="GO" id="GO:0005524">
    <property type="term" value="F:ATP binding"/>
    <property type="evidence" value="ECO:0007669"/>
    <property type="project" value="UniProtKB-UniRule"/>
</dbReference>
<dbReference type="OrthoDB" id="9800958at2"/>
<dbReference type="GO" id="GO:0047482">
    <property type="term" value="F:UDP-N-acetylmuramoyl-L-alanyl-D-glutamate-L-lysine ligase activity"/>
    <property type="evidence" value="ECO:0007669"/>
    <property type="project" value="UniProtKB-UniRule"/>
</dbReference>
<keyword evidence="3 4" id="KW-0132">Cell division</keyword>
<proteinExistence type="inferred from homology"/>
<keyword evidence="3" id="KW-0067">ATP-binding</keyword>
<comment type="pathway">
    <text evidence="1 3 4">Cell wall biogenesis; peptidoglycan biosynthesis.</text>
</comment>
<dbReference type="InterPro" id="IPR013221">
    <property type="entry name" value="Mur_ligase_cen"/>
</dbReference>
<evidence type="ECO:0000259" key="6">
    <source>
        <dbReference type="Pfam" id="PF08245"/>
    </source>
</evidence>
<evidence type="ECO:0000256" key="3">
    <source>
        <dbReference type="HAMAP-Rule" id="MF_00208"/>
    </source>
</evidence>
<comment type="PTM">
    <text evidence="3">Carboxylation is probably crucial for Mg(2+) binding and, consequently, for the gamma-phosphate positioning of ATP.</text>
</comment>
<dbReference type="AlphaFoldDB" id="A0A4V3A3S0"/>
<evidence type="ECO:0000256" key="4">
    <source>
        <dbReference type="RuleBase" id="RU004135"/>
    </source>
</evidence>
<dbReference type="UniPathway" id="UPA00219"/>
<feature type="binding site" evidence="3">
    <location>
        <position position="196"/>
    </location>
    <ligand>
        <name>UDP-N-acetyl-alpha-D-muramoyl-L-alanyl-D-glutamate</name>
        <dbReference type="ChEBI" id="CHEBI:83900"/>
    </ligand>
</feature>
<gene>
    <name evidence="3" type="primary">murE</name>
    <name evidence="7" type="ORF">C5L31_000668</name>
</gene>
<comment type="subcellular location">
    <subcellularLocation>
        <location evidence="3 4">Cytoplasm</location>
    </subcellularLocation>
</comment>
<protein>
    <recommendedName>
        <fullName evidence="3">UDP-N-acetylmuramoyl-L-alanyl-D-glutamate--L-lysine ligase</fullName>
        <ecNumber evidence="3">6.3.2.7</ecNumber>
    </recommendedName>
    <alternativeName>
        <fullName evidence="3">L-lysine-adding enzyme</fullName>
    </alternativeName>
    <alternativeName>
        <fullName evidence="3">UDP-MurNAc-L-Ala-D-Glu:L-Lys ligase</fullName>
    </alternativeName>
    <alternativeName>
        <fullName evidence="3">UDP-MurNAc-tripeptide synthetase</fullName>
    </alternativeName>
    <alternativeName>
        <fullName evidence="3">UDP-N-acetylmuramyl-tripeptide synthetase</fullName>
    </alternativeName>
</protein>
<sequence length="515" mass="56866">MSLGIRETIVLLKEHHLLKSVNVPDNTIDIFNQITYNSQTVREGALFCCKGNFKPEYLTSAKEKGAFGYVSESHLAEGSGLAEFIVTDIQKSMALLGAAFYDYPQNDLFIVAFTGTKGKTTSAYFSRGILQKSTQEKTALFSTIDRFVGSKPDQHFKSHLTTPESLDLFHDMRTAVNNGMTHLVMEVSSQAYKKNRVYNLKYDVGVFLNISPDHIGANEHPTFADYLHCKEQLLVNSKICVINAETDHLEDVYEAAKATSQPDDIYLFARKGGKKQVALPLDFEFENQSETLHGSNFTLRSISQKAKELSLDNQYELSLPGDYNESNAASAIIASGLAGAGVVNVKDSLDKILVPGRMEFVKTKNHGTVYIDYAHNYGSMKSLLAFLRKQTNAGRVIALTGSTGNKGESRRKGFGQALSEEADVAFLTADDPAFESPQAIAEEIDSYIDHDKVEVHFNMDRISAIKEAIQTSTNQDIVVLAGKGEDAYQKVDGVDTPYPTDVTVAREVVKEIEND</sequence>
<dbReference type="GO" id="GO:0071555">
    <property type="term" value="P:cell wall organization"/>
    <property type="evidence" value="ECO:0007669"/>
    <property type="project" value="UniProtKB-KW"/>
</dbReference>
<keyword evidence="3 4" id="KW-0131">Cell cycle</keyword>
<evidence type="ECO:0000313" key="8">
    <source>
        <dbReference type="Proteomes" id="UP000294854"/>
    </source>
</evidence>
<dbReference type="Pfam" id="PF08245">
    <property type="entry name" value="Mur_ligase_M"/>
    <property type="match status" value="1"/>
</dbReference>
<dbReference type="STRING" id="1122149.FD44_GL000712"/>
<dbReference type="HAMAP" id="MF_00208">
    <property type="entry name" value="MurE"/>
    <property type="match status" value="1"/>
</dbReference>
<dbReference type="EMBL" id="PUFO01000063">
    <property type="protein sequence ID" value="TDG75892.1"/>
    <property type="molecule type" value="Genomic_DNA"/>
</dbReference>
<dbReference type="SUPFAM" id="SSF63418">
    <property type="entry name" value="MurE/MurF N-terminal domain"/>
    <property type="match status" value="1"/>
</dbReference>
<dbReference type="SUPFAM" id="SSF53623">
    <property type="entry name" value="MurD-like peptide ligases, catalytic domain"/>
    <property type="match status" value="1"/>
</dbReference>
<keyword evidence="3" id="KW-0460">Magnesium</keyword>
<dbReference type="GO" id="GO:0000287">
    <property type="term" value="F:magnesium ion binding"/>
    <property type="evidence" value="ECO:0007669"/>
    <property type="project" value="UniProtKB-UniRule"/>
</dbReference>
<evidence type="ECO:0000259" key="5">
    <source>
        <dbReference type="Pfam" id="PF02875"/>
    </source>
</evidence>
<feature type="short sequence motif" description="L-lysine recognition motif" evidence="3">
    <location>
        <begin position="430"/>
        <end position="433"/>
    </location>
</feature>
<feature type="binding site" evidence="3">
    <location>
        <begin position="161"/>
        <end position="162"/>
    </location>
    <ligand>
        <name>UDP-N-acetyl-alpha-D-muramoyl-L-alanyl-D-glutamate</name>
        <dbReference type="ChEBI" id="CHEBI:83900"/>
    </ligand>
</feature>
<dbReference type="GO" id="GO:0009252">
    <property type="term" value="P:peptidoglycan biosynthetic process"/>
    <property type="evidence" value="ECO:0007669"/>
    <property type="project" value="UniProtKB-UniRule"/>
</dbReference>
<accession>A0A4V3A3S0</accession>
<feature type="modified residue" description="N6-carboxylysine" evidence="3">
    <location>
        <position position="230"/>
    </location>
</feature>
<dbReference type="InterPro" id="IPR036565">
    <property type="entry name" value="Mur-like_cat_sf"/>
</dbReference>